<evidence type="ECO:0000256" key="6">
    <source>
        <dbReference type="ARBA" id="ARBA00012102"/>
    </source>
</evidence>
<comment type="subcellular location">
    <subcellularLocation>
        <location evidence="3 16">Cytoplasm</location>
    </subcellularLocation>
</comment>
<evidence type="ECO:0000256" key="5">
    <source>
        <dbReference type="ARBA" id="ARBA00011738"/>
    </source>
</evidence>
<evidence type="ECO:0000256" key="15">
    <source>
        <dbReference type="ARBA" id="ARBA00040883"/>
    </source>
</evidence>
<dbReference type="NCBIfam" id="NF009855">
    <property type="entry name" value="PRK13321.1"/>
    <property type="match status" value="1"/>
</dbReference>
<comment type="subunit">
    <text evidence="5 16">Homodimer.</text>
</comment>
<comment type="caution">
    <text evidence="17">The sequence shown here is derived from an EMBL/GenBank/DDBJ whole genome shotgun (WGS) entry which is preliminary data.</text>
</comment>
<comment type="similarity">
    <text evidence="14 16">Belongs to the type III pantothenate kinase family.</text>
</comment>
<evidence type="ECO:0000313" key="17">
    <source>
        <dbReference type="EMBL" id="HIU92910.1"/>
    </source>
</evidence>
<evidence type="ECO:0000256" key="16">
    <source>
        <dbReference type="HAMAP-Rule" id="MF_01274"/>
    </source>
</evidence>
<feature type="binding site" evidence="16">
    <location>
        <position position="128"/>
    </location>
    <ligand>
        <name>K(+)</name>
        <dbReference type="ChEBI" id="CHEBI:29103"/>
    </ligand>
</feature>
<feature type="binding site" evidence="16">
    <location>
        <begin position="6"/>
        <end position="13"/>
    </location>
    <ligand>
        <name>ATP</name>
        <dbReference type="ChEBI" id="CHEBI:30616"/>
    </ligand>
</feature>
<evidence type="ECO:0000313" key="18">
    <source>
        <dbReference type="Proteomes" id="UP000886748"/>
    </source>
</evidence>
<evidence type="ECO:0000256" key="3">
    <source>
        <dbReference type="ARBA" id="ARBA00004496"/>
    </source>
</evidence>
<protein>
    <recommendedName>
        <fullName evidence="15 16">Type III pantothenate kinase</fullName>
        <ecNumber evidence="6 16">2.7.1.33</ecNumber>
    </recommendedName>
    <alternativeName>
        <fullName evidence="16">PanK-III</fullName>
    </alternativeName>
    <alternativeName>
        <fullName evidence="16">Pantothenic acid kinase</fullName>
    </alternativeName>
</protein>
<evidence type="ECO:0000256" key="4">
    <source>
        <dbReference type="ARBA" id="ARBA00005225"/>
    </source>
</evidence>
<dbReference type="Proteomes" id="UP000886748">
    <property type="component" value="Unassembled WGS sequence"/>
</dbReference>
<evidence type="ECO:0000256" key="14">
    <source>
        <dbReference type="ARBA" id="ARBA00038036"/>
    </source>
</evidence>
<evidence type="ECO:0000256" key="13">
    <source>
        <dbReference type="ARBA" id="ARBA00022993"/>
    </source>
</evidence>
<dbReference type="PANTHER" id="PTHR34265:SF1">
    <property type="entry name" value="TYPE III PANTOTHENATE KINASE"/>
    <property type="match status" value="1"/>
</dbReference>
<keyword evidence="10 16" id="KW-0418">Kinase</keyword>
<comment type="function">
    <text evidence="16">Catalyzes the phosphorylation of pantothenate (Pan), the first step in CoA biosynthesis.</text>
</comment>
<comment type="cofactor">
    <cofactor evidence="2">
        <name>K(+)</name>
        <dbReference type="ChEBI" id="CHEBI:29103"/>
    </cofactor>
</comment>
<dbReference type="EMBL" id="DVOD01000052">
    <property type="protein sequence ID" value="HIU92910.1"/>
    <property type="molecule type" value="Genomic_DNA"/>
</dbReference>
<keyword evidence="11 16" id="KW-0067">ATP-binding</keyword>
<dbReference type="SUPFAM" id="SSF53067">
    <property type="entry name" value="Actin-like ATPase domain"/>
    <property type="match status" value="2"/>
</dbReference>
<name>A0A9D1N0P5_9CLOT</name>
<comment type="caution">
    <text evidence="16">Lacks conserved residue(s) required for the propagation of feature annotation.</text>
</comment>
<dbReference type="GO" id="GO:0015937">
    <property type="term" value="P:coenzyme A biosynthetic process"/>
    <property type="evidence" value="ECO:0007669"/>
    <property type="project" value="UniProtKB-UniRule"/>
</dbReference>
<evidence type="ECO:0000256" key="7">
    <source>
        <dbReference type="ARBA" id="ARBA00022490"/>
    </source>
</evidence>
<proteinExistence type="inferred from homology"/>
<reference evidence="17" key="2">
    <citation type="journal article" date="2021" name="PeerJ">
        <title>Extensive microbial diversity within the chicken gut microbiome revealed by metagenomics and culture.</title>
        <authorList>
            <person name="Gilroy R."/>
            <person name="Ravi A."/>
            <person name="Getino M."/>
            <person name="Pursley I."/>
            <person name="Horton D.L."/>
            <person name="Alikhan N.F."/>
            <person name="Baker D."/>
            <person name="Gharbi K."/>
            <person name="Hall N."/>
            <person name="Watson M."/>
            <person name="Adriaenssens E.M."/>
            <person name="Foster-Nyarko E."/>
            <person name="Jarju S."/>
            <person name="Secka A."/>
            <person name="Antonio M."/>
            <person name="Oren A."/>
            <person name="Chaudhuri R.R."/>
            <person name="La Ragione R."/>
            <person name="Hildebrand F."/>
            <person name="Pallen M.J."/>
        </authorList>
    </citation>
    <scope>NUCLEOTIDE SEQUENCE</scope>
    <source>
        <strain evidence="17">CHK154-7741</strain>
    </source>
</reference>
<gene>
    <name evidence="16" type="primary">coaX</name>
    <name evidence="17" type="ORF">IAD26_07245</name>
</gene>
<dbReference type="GO" id="GO:0005737">
    <property type="term" value="C:cytoplasm"/>
    <property type="evidence" value="ECO:0007669"/>
    <property type="project" value="UniProtKB-SubCell"/>
</dbReference>
<dbReference type="GO" id="GO:0005524">
    <property type="term" value="F:ATP binding"/>
    <property type="evidence" value="ECO:0007669"/>
    <property type="project" value="UniProtKB-UniRule"/>
</dbReference>
<dbReference type="InterPro" id="IPR004619">
    <property type="entry name" value="Type_III_PanK"/>
</dbReference>
<evidence type="ECO:0000256" key="8">
    <source>
        <dbReference type="ARBA" id="ARBA00022679"/>
    </source>
</evidence>
<dbReference type="InterPro" id="IPR043129">
    <property type="entry name" value="ATPase_NBD"/>
</dbReference>
<keyword evidence="16" id="KW-0479">Metal-binding</keyword>
<feature type="binding site" evidence="16">
    <location>
        <position position="131"/>
    </location>
    <ligand>
        <name>ATP</name>
        <dbReference type="ChEBI" id="CHEBI:30616"/>
    </ligand>
</feature>
<keyword evidence="7 16" id="KW-0963">Cytoplasm</keyword>
<comment type="catalytic activity">
    <reaction evidence="1 16">
        <text>(R)-pantothenate + ATP = (R)-4'-phosphopantothenate + ADP + H(+)</text>
        <dbReference type="Rhea" id="RHEA:16373"/>
        <dbReference type="ChEBI" id="CHEBI:10986"/>
        <dbReference type="ChEBI" id="CHEBI:15378"/>
        <dbReference type="ChEBI" id="CHEBI:29032"/>
        <dbReference type="ChEBI" id="CHEBI:30616"/>
        <dbReference type="ChEBI" id="CHEBI:456216"/>
        <dbReference type="EC" id="2.7.1.33"/>
    </reaction>
</comment>
<keyword evidence="12 16" id="KW-0630">Potassium</keyword>
<dbReference type="PANTHER" id="PTHR34265">
    <property type="entry name" value="TYPE III PANTOTHENATE KINASE"/>
    <property type="match status" value="1"/>
</dbReference>
<dbReference type="CDD" id="cd24015">
    <property type="entry name" value="ASKHA_NBD_PanK-III"/>
    <property type="match status" value="1"/>
</dbReference>
<organism evidence="17 18">
    <name type="scientific">Candidatus Limenecus avicola</name>
    <dbReference type="NCBI Taxonomy" id="2840847"/>
    <lineage>
        <taxon>Bacteria</taxon>
        <taxon>Bacillati</taxon>
        <taxon>Bacillota</taxon>
        <taxon>Clostridia</taxon>
        <taxon>Eubacteriales</taxon>
        <taxon>Clostridiaceae</taxon>
        <taxon>Clostridiaceae incertae sedis</taxon>
        <taxon>Candidatus Limenecus</taxon>
    </lineage>
</organism>
<evidence type="ECO:0000256" key="12">
    <source>
        <dbReference type="ARBA" id="ARBA00022958"/>
    </source>
</evidence>
<keyword evidence="8 16" id="KW-0808">Transferase</keyword>
<dbReference type="GO" id="GO:0046872">
    <property type="term" value="F:metal ion binding"/>
    <property type="evidence" value="ECO:0007669"/>
    <property type="project" value="UniProtKB-KW"/>
</dbReference>
<accession>A0A9D1N0P5</accession>
<dbReference type="NCBIfam" id="TIGR00671">
    <property type="entry name" value="baf"/>
    <property type="match status" value="1"/>
</dbReference>
<comment type="pathway">
    <text evidence="4 16">Cofactor biosynthesis; coenzyme A biosynthesis; CoA from (R)-pantothenate: step 1/5.</text>
</comment>
<evidence type="ECO:0000256" key="1">
    <source>
        <dbReference type="ARBA" id="ARBA00001206"/>
    </source>
</evidence>
<evidence type="ECO:0000256" key="10">
    <source>
        <dbReference type="ARBA" id="ARBA00022777"/>
    </source>
</evidence>
<sequence length="257" mass="28284">MLLTLDIGNTSTTIGLFDNDKLVETWSIASEKHRSEDEIGMLLLNLLKFNNYDKNVDCACMCSVVVCLTERYKNALKKYLYIDPFVVSNKTTNMLNYCVDYPEEVGPDRIVNAFAAYSLYKKTCIVVDMGTATSFDIVKGNGDFLGGIICAGMKIQAESLKKFTSKLPLIKIEAPSNAIGKNTIDAMLSGIVRGHACMIDGLIKECEAELGEKAVVIATGGYSDIVAQYMERKFDCINPTITLEGLKIVYDAHVLPV</sequence>
<dbReference type="GO" id="GO:0004594">
    <property type="term" value="F:pantothenate kinase activity"/>
    <property type="evidence" value="ECO:0007669"/>
    <property type="project" value="UniProtKB-UniRule"/>
</dbReference>
<feature type="binding site" evidence="16">
    <location>
        <begin position="106"/>
        <end position="109"/>
    </location>
    <ligand>
        <name>substrate</name>
    </ligand>
</feature>
<dbReference type="HAMAP" id="MF_01274">
    <property type="entry name" value="Pantothen_kinase_3"/>
    <property type="match status" value="1"/>
</dbReference>
<keyword evidence="9 16" id="KW-0547">Nucleotide-binding</keyword>
<dbReference type="EC" id="2.7.1.33" evidence="6 16"/>
<comment type="cofactor">
    <cofactor evidence="16">
        <name>NH4(+)</name>
        <dbReference type="ChEBI" id="CHEBI:28938"/>
    </cofactor>
    <cofactor evidence="16">
        <name>K(+)</name>
        <dbReference type="ChEBI" id="CHEBI:29103"/>
    </cofactor>
    <text evidence="16">A monovalent cation. Ammonium or potassium.</text>
</comment>
<feature type="active site" description="Proton acceptor" evidence="16">
    <location>
        <position position="108"/>
    </location>
</feature>
<keyword evidence="13 16" id="KW-0173">Coenzyme A biosynthesis</keyword>
<evidence type="ECO:0000256" key="9">
    <source>
        <dbReference type="ARBA" id="ARBA00022741"/>
    </source>
</evidence>
<evidence type="ECO:0000256" key="2">
    <source>
        <dbReference type="ARBA" id="ARBA00001958"/>
    </source>
</evidence>
<dbReference type="Gene3D" id="3.30.420.40">
    <property type="match status" value="2"/>
</dbReference>
<dbReference type="AlphaFoldDB" id="A0A9D1N0P5"/>
<reference evidence="17" key="1">
    <citation type="submission" date="2020-10" db="EMBL/GenBank/DDBJ databases">
        <authorList>
            <person name="Gilroy R."/>
        </authorList>
    </citation>
    <scope>NUCLEOTIDE SEQUENCE</scope>
    <source>
        <strain evidence="17">CHK154-7741</strain>
    </source>
</reference>
<dbReference type="Pfam" id="PF03309">
    <property type="entry name" value="Pan_kinase"/>
    <property type="match status" value="1"/>
</dbReference>
<evidence type="ECO:0000256" key="11">
    <source>
        <dbReference type="ARBA" id="ARBA00022840"/>
    </source>
</evidence>
<feature type="binding site" evidence="16">
    <location>
        <position position="183"/>
    </location>
    <ligand>
        <name>substrate</name>
    </ligand>
</feature>